<organism evidence="2 3">
    <name type="scientific">Rhizomicrobium palustre</name>
    <dbReference type="NCBI Taxonomy" id="189966"/>
    <lineage>
        <taxon>Bacteria</taxon>
        <taxon>Pseudomonadati</taxon>
        <taxon>Pseudomonadota</taxon>
        <taxon>Alphaproteobacteria</taxon>
        <taxon>Micropepsales</taxon>
        <taxon>Micropepsaceae</taxon>
        <taxon>Rhizomicrobium</taxon>
    </lineage>
</organism>
<sequence length="369" mass="39569">MSAASPLAAGVGAAGAGSIPTGTLGGSGVMAELSPAWFGALAETTLAAGECAEMAREGDAILPIAVSMRGARGLTAPYTTRYAPMAENVESARALGAKAKTYVRTVLRLDAMDAEDPVTAAFLDGLGQSGLALACYGHFICRREKVSGFTSYWAERPSRLRNTWRRKASAAEKAGAQFTVLRDNFSEAMKLYEAIREASWKGAEPHPGFLPLMVERLGAEGMVRMGLMRLGGEAVAAQIWLVAQGRATIFKLVHRRDHDAYSPGTLLTAVMAAAVLDSDAIAELDFGRGDDPYKRDWAKDCVRRIGVIAANVTTTAGLSVYLREILPMRMMRAMRRQEGENRAASVAFHAAPFLSAPERESKLRQEARA</sequence>
<name>A0A846MU08_9PROT</name>
<proteinExistence type="predicted"/>
<dbReference type="InterPro" id="IPR016181">
    <property type="entry name" value="Acyl_CoA_acyltransferase"/>
</dbReference>
<dbReference type="Gene3D" id="3.40.630.30">
    <property type="match status" value="1"/>
</dbReference>
<protein>
    <recommendedName>
        <fullName evidence="1">BioF2-like acetyltransferase domain-containing protein</fullName>
    </recommendedName>
</protein>
<dbReference type="SUPFAM" id="SSF55729">
    <property type="entry name" value="Acyl-CoA N-acyltransferases (Nat)"/>
    <property type="match status" value="1"/>
</dbReference>
<feature type="domain" description="BioF2-like acetyltransferase" evidence="1">
    <location>
        <begin position="158"/>
        <end position="295"/>
    </location>
</feature>
<dbReference type="Pfam" id="PF13480">
    <property type="entry name" value="Acetyltransf_6"/>
    <property type="match status" value="1"/>
</dbReference>
<accession>A0A846MU08</accession>
<keyword evidence="3" id="KW-1185">Reference proteome</keyword>
<dbReference type="InterPro" id="IPR038740">
    <property type="entry name" value="BioF2-like_GNAT_dom"/>
</dbReference>
<gene>
    <name evidence="2" type="ORF">FHS83_000037</name>
</gene>
<dbReference type="AlphaFoldDB" id="A0A846MU08"/>
<evidence type="ECO:0000259" key="1">
    <source>
        <dbReference type="Pfam" id="PF13480"/>
    </source>
</evidence>
<evidence type="ECO:0000313" key="3">
    <source>
        <dbReference type="Proteomes" id="UP000570514"/>
    </source>
</evidence>
<comment type="caution">
    <text evidence="2">The sequence shown here is derived from an EMBL/GenBank/DDBJ whole genome shotgun (WGS) entry which is preliminary data.</text>
</comment>
<evidence type="ECO:0000313" key="2">
    <source>
        <dbReference type="EMBL" id="NIK86719.1"/>
    </source>
</evidence>
<dbReference type="Proteomes" id="UP000570514">
    <property type="component" value="Unassembled WGS sequence"/>
</dbReference>
<reference evidence="2 3" key="1">
    <citation type="submission" date="2020-03" db="EMBL/GenBank/DDBJ databases">
        <title>Genomic Encyclopedia of Type Strains, Phase IV (KMG-IV): sequencing the most valuable type-strain genomes for metagenomic binning, comparative biology and taxonomic classification.</title>
        <authorList>
            <person name="Goeker M."/>
        </authorList>
    </citation>
    <scope>NUCLEOTIDE SEQUENCE [LARGE SCALE GENOMIC DNA]</scope>
    <source>
        <strain evidence="2 3">DSM 19867</strain>
    </source>
</reference>
<dbReference type="EMBL" id="JAASRM010000001">
    <property type="protein sequence ID" value="NIK86719.1"/>
    <property type="molecule type" value="Genomic_DNA"/>
</dbReference>